<protein>
    <recommendedName>
        <fullName evidence="1">DUF5753 domain-containing protein</fullName>
    </recommendedName>
</protein>
<dbReference type="AlphaFoldDB" id="A0A841C4Y6"/>
<reference evidence="2 3" key="1">
    <citation type="submission" date="2020-08" db="EMBL/GenBank/DDBJ databases">
        <title>Sequencing the genomes of 1000 actinobacteria strains.</title>
        <authorList>
            <person name="Klenk H.-P."/>
        </authorList>
    </citation>
    <scope>NUCLEOTIDE SEQUENCE [LARGE SCALE GENOMIC DNA]</scope>
    <source>
        <strain evidence="2 3">DSM 45362</strain>
    </source>
</reference>
<dbReference type="InterPro" id="IPR043917">
    <property type="entry name" value="DUF5753"/>
</dbReference>
<dbReference type="EMBL" id="JACHMN010000003">
    <property type="protein sequence ID" value="MBB5874359.1"/>
    <property type="molecule type" value="Genomic_DNA"/>
</dbReference>
<dbReference type="Pfam" id="PF19054">
    <property type="entry name" value="DUF5753"/>
    <property type="match status" value="1"/>
</dbReference>
<comment type="caution">
    <text evidence="2">The sequence shown here is derived from an EMBL/GenBank/DDBJ whole genome shotgun (WGS) entry which is preliminary data.</text>
</comment>
<evidence type="ECO:0000313" key="3">
    <source>
        <dbReference type="Proteomes" id="UP000587527"/>
    </source>
</evidence>
<accession>A0A841C4Y6</accession>
<dbReference type="Proteomes" id="UP000587527">
    <property type="component" value="Unassembled WGS sequence"/>
</dbReference>
<dbReference type="RefSeq" id="WP_246468024.1">
    <property type="nucleotide sequence ID" value="NZ_JACHMN010000003.1"/>
</dbReference>
<proteinExistence type="predicted"/>
<name>A0A841C4Y6_9ACTN</name>
<feature type="domain" description="DUF5753" evidence="1">
    <location>
        <begin position="3"/>
        <end position="145"/>
    </location>
</feature>
<keyword evidence="3" id="KW-1185">Reference proteome</keyword>
<evidence type="ECO:0000259" key="1">
    <source>
        <dbReference type="Pfam" id="PF19054"/>
    </source>
</evidence>
<organism evidence="2 3">
    <name type="scientific">Allocatelliglobosispora scoriae</name>
    <dbReference type="NCBI Taxonomy" id="643052"/>
    <lineage>
        <taxon>Bacteria</taxon>
        <taxon>Bacillati</taxon>
        <taxon>Actinomycetota</taxon>
        <taxon>Actinomycetes</taxon>
        <taxon>Micromonosporales</taxon>
        <taxon>Micromonosporaceae</taxon>
        <taxon>Allocatelliglobosispora</taxon>
    </lineage>
</organism>
<gene>
    <name evidence="2" type="ORF">F4553_007793</name>
</gene>
<evidence type="ECO:0000313" key="2">
    <source>
        <dbReference type="EMBL" id="MBB5874359.1"/>
    </source>
</evidence>
<sequence length="158" mass="17614">MTPAAAYATCNCQALPEDDVETANAIRMQRQRVLYEGDRRFVFLLAEQVLYSQVPSASGMVEQLDRMVEVMGLPRVSLGIIPATCGMGAHTQNSFWMFDDTLVQVETLTAGLDITRPEEIESYLVAFERMRQAAALGRNARALIAKARHEFLQQAAME</sequence>